<dbReference type="EC" id="3.1.-.-" evidence="10"/>
<dbReference type="EMBL" id="JACOPD010000004">
    <property type="protein sequence ID" value="MBC5680680.1"/>
    <property type="molecule type" value="Genomic_DNA"/>
</dbReference>
<feature type="binding site" evidence="10">
    <location>
        <position position="202"/>
    </location>
    <ligand>
        <name>Mn(2+)</name>
        <dbReference type="ChEBI" id="CHEBI:29035"/>
    </ligand>
</feature>
<dbReference type="InterPro" id="IPR042211">
    <property type="entry name" value="CRISPR-assoc_Cas1_N"/>
</dbReference>
<dbReference type="InterPro" id="IPR019855">
    <property type="entry name" value="CRISPR-assoc_Cas1_NMENI"/>
</dbReference>
<dbReference type="Proteomes" id="UP000628463">
    <property type="component" value="Unassembled WGS sequence"/>
</dbReference>
<evidence type="ECO:0000313" key="12">
    <source>
        <dbReference type="Proteomes" id="UP000628463"/>
    </source>
</evidence>
<dbReference type="HAMAP" id="MF_01470">
    <property type="entry name" value="Cas1"/>
    <property type="match status" value="1"/>
</dbReference>
<dbReference type="PANTHER" id="PTHR34353:SF2">
    <property type="entry name" value="CRISPR-ASSOCIATED ENDONUCLEASE CAS1 1"/>
    <property type="match status" value="1"/>
</dbReference>
<dbReference type="InterPro" id="IPR002729">
    <property type="entry name" value="CRISPR-assoc_Cas1"/>
</dbReference>
<keyword evidence="7 10" id="KW-0238">DNA-binding</keyword>
<keyword evidence="1 10" id="KW-0540">Nuclease</keyword>
<name>A0ABR7G185_9FIRM</name>
<dbReference type="PANTHER" id="PTHR34353">
    <property type="entry name" value="CRISPR-ASSOCIATED ENDONUCLEASE CAS1 1"/>
    <property type="match status" value="1"/>
</dbReference>
<evidence type="ECO:0000256" key="4">
    <source>
        <dbReference type="ARBA" id="ARBA00022801"/>
    </source>
</evidence>
<comment type="similarity">
    <text evidence="10">Belongs to the CRISPR-associated endonuclease Cas1 family.</text>
</comment>
<dbReference type="Gene3D" id="3.100.10.20">
    <property type="entry name" value="CRISPR-associated endonuclease Cas1, N-terminal domain"/>
    <property type="match status" value="1"/>
</dbReference>
<evidence type="ECO:0000313" key="11">
    <source>
        <dbReference type="EMBL" id="MBC5680680.1"/>
    </source>
</evidence>
<evidence type="ECO:0000256" key="7">
    <source>
        <dbReference type="ARBA" id="ARBA00023125"/>
    </source>
</evidence>
<dbReference type="GO" id="GO:0004519">
    <property type="term" value="F:endonuclease activity"/>
    <property type="evidence" value="ECO:0007669"/>
    <property type="project" value="UniProtKB-KW"/>
</dbReference>
<accession>A0ABR7G185</accession>
<evidence type="ECO:0000256" key="6">
    <source>
        <dbReference type="ARBA" id="ARBA00023118"/>
    </source>
</evidence>
<keyword evidence="8 10" id="KW-0464">Manganese</keyword>
<evidence type="ECO:0000256" key="3">
    <source>
        <dbReference type="ARBA" id="ARBA00022759"/>
    </source>
</evidence>
<organism evidence="11 12">
    <name type="scientific">Lachnospira hominis</name>
    <name type="common">ex Liu et al. 2021</name>
    <dbReference type="NCBI Taxonomy" id="2763051"/>
    <lineage>
        <taxon>Bacteria</taxon>
        <taxon>Bacillati</taxon>
        <taxon>Bacillota</taxon>
        <taxon>Clostridia</taxon>
        <taxon>Lachnospirales</taxon>
        <taxon>Lachnospiraceae</taxon>
        <taxon>Lachnospira</taxon>
    </lineage>
</organism>
<reference evidence="11 12" key="1">
    <citation type="submission" date="2020-08" db="EMBL/GenBank/DDBJ databases">
        <title>Genome public.</title>
        <authorList>
            <person name="Liu C."/>
            <person name="Sun Q."/>
        </authorList>
    </citation>
    <scope>NUCLEOTIDE SEQUENCE [LARGE SCALE GENOMIC DNA]</scope>
    <source>
        <strain evidence="11 12">NSJ-43</strain>
    </source>
</reference>
<comment type="subunit">
    <text evidence="9 10">Homodimer, forms a heterotetramer with a Cas2 homodimer.</text>
</comment>
<keyword evidence="4 10" id="KW-0378">Hydrolase</keyword>
<gene>
    <name evidence="10 11" type="primary">cas1</name>
    <name evidence="11" type="ORF">H8S01_06880</name>
</gene>
<dbReference type="InterPro" id="IPR050646">
    <property type="entry name" value="Cas1"/>
</dbReference>
<sequence>MSWRTVVIQSHVKLSYKNDFMIVRGDEVKMIHLSEINTVIIDSTQVSLTSYLLCEFVKRKIKVIFCDEKRNPNSELVPYYGAYNSSKKIKKQIAWNEEYAQGVWTQIVCQKILNQANLLKKYEFDSYEKLSGYIREMEFFDSTNREGHAAKVYFNSLFGKGFSRDDMSSVNAALNYGYGILLSNFNKEIVADGYLTQLGIKHINEYNPFNLTCDLMEPFRVLVDEIVYNNIEKTFDKDFKLLLVDVLNRKVMYCGREYYLTNAIQIYLDKIFDAIEHESFDTSILYEFA</sequence>
<dbReference type="NCBIfam" id="TIGR00287">
    <property type="entry name" value="cas1"/>
    <property type="match status" value="1"/>
</dbReference>
<dbReference type="NCBIfam" id="TIGR03639">
    <property type="entry name" value="cas1_NMENI"/>
    <property type="match status" value="1"/>
</dbReference>
<feature type="binding site" evidence="10">
    <location>
        <position position="217"/>
    </location>
    <ligand>
        <name>Mn(2+)</name>
        <dbReference type="ChEBI" id="CHEBI:29035"/>
    </ligand>
</feature>
<comment type="cofactor">
    <cofactor evidence="10">
        <name>Mg(2+)</name>
        <dbReference type="ChEBI" id="CHEBI:18420"/>
    </cofactor>
    <cofactor evidence="10">
        <name>Mn(2+)</name>
        <dbReference type="ChEBI" id="CHEBI:29035"/>
    </cofactor>
</comment>
<keyword evidence="6 10" id="KW-0051">Antiviral defense</keyword>
<keyword evidence="2 10" id="KW-0479">Metal-binding</keyword>
<proteinExistence type="inferred from homology"/>
<evidence type="ECO:0000256" key="5">
    <source>
        <dbReference type="ARBA" id="ARBA00022842"/>
    </source>
</evidence>
<evidence type="ECO:0000256" key="10">
    <source>
        <dbReference type="HAMAP-Rule" id="MF_01470"/>
    </source>
</evidence>
<dbReference type="Gene3D" id="1.20.120.920">
    <property type="entry name" value="CRISPR-associated endonuclease Cas1, C-terminal domain"/>
    <property type="match status" value="1"/>
</dbReference>
<protein>
    <recommendedName>
        <fullName evidence="10">CRISPR-associated endonuclease Cas1</fullName>
        <ecNumber evidence="10">3.1.-.-</ecNumber>
    </recommendedName>
</protein>
<dbReference type="InterPro" id="IPR042206">
    <property type="entry name" value="CRISPR-assoc_Cas1_C"/>
</dbReference>
<keyword evidence="5 10" id="KW-0460">Magnesium</keyword>
<evidence type="ECO:0000256" key="8">
    <source>
        <dbReference type="ARBA" id="ARBA00023211"/>
    </source>
</evidence>
<dbReference type="Pfam" id="PF01867">
    <property type="entry name" value="Cas_Cas1"/>
    <property type="match status" value="1"/>
</dbReference>
<evidence type="ECO:0000256" key="9">
    <source>
        <dbReference type="ARBA" id="ARBA00038592"/>
    </source>
</evidence>
<keyword evidence="3 10" id="KW-0255">Endonuclease</keyword>
<comment type="function">
    <text evidence="10">CRISPR (clustered regularly interspaced short palindromic repeat), is an adaptive immune system that provides protection against mobile genetic elements (viruses, transposable elements and conjugative plasmids). CRISPR clusters contain spacers, sequences complementary to antecedent mobile elements, and target invading nucleic acids. CRISPR clusters are transcribed and processed into CRISPR RNA (crRNA). Acts as a dsDNA endonuclease. Involved in the integration of spacer DNA into the CRISPR cassette.</text>
</comment>
<evidence type="ECO:0000256" key="1">
    <source>
        <dbReference type="ARBA" id="ARBA00022722"/>
    </source>
</evidence>
<evidence type="ECO:0000256" key="2">
    <source>
        <dbReference type="ARBA" id="ARBA00022723"/>
    </source>
</evidence>
<feature type="binding site" evidence="10">
    <location>
        <position position="146"/>
    </location>
    <ligand>
        <name>Mn(2+)</name>
        <dbReference type="ChEBI" id="CHEBI:29035"/>
    </ligand>
</feature>
<keyword evidence="12" id="KW-1185">Reference proteome</keyword>
<comment type="caution">
    <text evidence="11">The sequence shown here is derived from an EMBL/GenBank/DDBJ whole genome shotgun (WGS) entry which is preliminary data.</text>
</comment>